<feature type="chain" id="PRO_5042480284" evidence="1">
    <location>
        <begin position="20"/>
        <end position="344"/>
    </location>
</feature>
<gene>
    <name evidence="2" type="ORF">P0Y50_02165</name>
</gene>
<reference evidence="2" key="1">
    <citation type="submission" date="2023-03" db="EMBL/GenBank/DDBJ databases">
        <title>Andean soil-derived lignocellulolytic bacterial consortium as a source of novel taxa and putative plastic-active enzymes.</title>
        <authorList>
            <person name="Diaz-Garcia L."/>
            <person name="Chuvochina M."/>
            <person name="Feuerriegel G."/>
            <person name="Bunk B."/>
            <person name="Sproer C."/>
            <person name="Streit W.R."/>
            <person name="Rodriguez L.M."/>
            <person name="Overmann J."/>
            <person name="Jimenez D.J."/>
        </authorList>
    </citation>
    <scope>NUCLEOTIDE SEQUENCE</scope>
    <source>
        <strain evidence="2">MAG 833</strain>
    </source>
</reference>
<keyword evidence="1" id="KW-0732">Signal</keyword>
<organism evidence="2 3">
    <name type="scientific">Candidatus Brevundimonas colombiensis</name>
    <dbReference type="NCBI Taxonomy" id="3121376"/>
    <lineage>
        <taxon>Bacteria</taxon>
        <taxon>Pseudomonadati</taxon>
        <taxon>Pseudomonadota</taxon>
        <taxon>Alphaproteobacteria</taxon>
        <taxon>Caulobacterales</taxon>
        <taxon>Caulobacteraceae</taxon>
        <taxon>Brevundimonas</taxon>
    </lineage>
</organism>
<evidence type="ECO:0000256" key="1">
    <source>
        <dbReference type="SAM" id="SignalP"/>
    </source>
</evidence>
<protein>
    <submittedName>
        <fullName evidence="2">Uncharacterized protein</fullName>
    </submittedName>
</protein>
<dbReference type="EMBL" id="CP119326">
    <property type="protein sequence ID" value="WEK40433.1"/>
    <property type="molecule type" value="Genomic_DNA"/>
</dbReference>
<accession>A0AAJ5X1E7</accession>
<dbReference type="AlphaFoldDB" id="A0AAJ5X1E7"/>
<name>A0AAJ5X1E7_9CAUL</name>
<dbReference type="InterPro" id="IPR011047">
    <property type="entry name" value="Quinoprotein_ADH-like_sf"/>
</dbReference>
<dbReference type="SUPFAM" id="SSF50998">
    <property type="entry name" value="Quinoprotein alcohol dehydrogenase-like"/>
    <property type="match status" value="1"/>
</dbReference>
<sequence>MRILALLFLIVFSASSAAAQNSSSPPSDPVLGARLVEGVATAHRLWLRNASGAVVAFDRSNGERRIVVEQGAADLLRASGRTLILKSDGASPSRFSVFDPETGLSLTPALRADALGLLYVGPDWIVVTRDALYRSNGGRWRRQAIEGSGRQLGVRTMASTPDGSIYIGFNYGEWGGGLWRIAPGSSKMVEVRKVDNNPCHGPLAAECDPITGLVPDVDHPGCLLASIGLSHMLSHGRVMRICGDEATLVFSREVDALPGSIEAFFHSTWPLFGLAATPDGWLAIAPGKVFISSGGEVQTIDMPGAEPFAGIQVSQVGQVLILPTDVNWGMSLSGYTPMLVAVTD</sequence>
<evidence type="ECO:0000313" key="3">
    <source>
        <dbReference type="Proteomes" id="UP001213664"/>
    </source>
</evidence>
<feature type="signal peptide" evidence="1">
    <location>
        <begin position="1"/>
        <end position="19"/>
    </location>
</feature>
<dbReference type="Proteomes" id="UP001213664">
    <property type="component" value="Chromosome"/>
</dbReference>
<proteinExistence type="predicted"/>
<evidence type="ECO:0000313" key="2">
    <source>
        <dbReference type="EMBL" id="WEK40433.1"/>
    </source>
</evidence>